<keyword evidence="2" id="KW-0472">Membrane</keyword>
<dbReference type="PROSITE" id="PS50835">
    <property type="entry name" value="IG_LIKE"/>
    <property type="match status" value="2"/>
</dbReference>
<evidence type="ECO:0000256" key="1">
    <source>
        <dbReference type="ARBA" id="ARBA00004167"/>
    </source>
</evidence>
<dbReference type="OrthoDB" id="6431884at2759"/>
<accession>A0A8X6XZG5</accession>
<dbReference type="SMART" id="SM00408">
    <property type="entry name" value="IGc2"/>
    <property type="match status" value="2"/>
</dbReference>
<dbReference type="PANTHER" id="PTHR23278">
    <property type="entry name" value="SIDESTEP PROTEIN"/>
    <property type="match status" value="1"/>
</dbReference>
<gene>
    <name evidence="5" type="primary">AVEN_83953_1</name>
    <name evidence="5" type="ORF">TNIN_176051</name>
</gene>
<name>A0A8X6XZG5_9ARAC</name>
<comment type="subcellular location">
    <subcellularLocation>
        <location evidence="1">Membrane</location>
        <topology evidence="1">Single-pass membrane protein</topology>
    </subcellularLocation>
</comment>
<dbReference type="InterPro" id="IPR013783">
    <property type="entry name" value="Ig-like_fold"/>
</dbReference>
<organism evidence="5 6">
    <name type="scientific">Trichonephila inaurata madagascariensis</name>
    <dbReference type="NCBI Taxonomy" id="2747483"/>
    <lineage>
        <taxon>Eukaryota</taxon>
        <taxon>Metazoa</taxon>
        <taxon>Ecdysozoa</taxon>
        <taxon>Arthropoda</taxon>
        <taxon>Chelicerata</taxon>
        <taxon>Arachnida</taxon>
        <taxon>Araneae</taxon>
        <taxon>Araneomorphae</taxon>
        <taxon>Entelegynae</taxon>
        <taxon>Araneoidea</taxon>
        <taxon>Nephilidae</taxon>
        <taxon>Trichonephila</taxon>
        <taxon>Trichonephila inaurata</taxon>
    </lineage>
</organism>
<evidence type="ECO:0000256" key="3">
    <source>
        <dbReference type="ARBA" id="ARBA00023157"/>
    </source>
</evidence>
<comment type="caution">
    <text evidence="5">The sequence shown here is derived from an EMBL/GenBank/DDBJ whole genome shotgun (WGS) entry which is preliminary data.</text>
</comment>
<evidence type="ECO:0000313" key="5">
    <source>
        <dbReference type="EMBL" id="GFY62873.1"/>
    </source>
</evidence>
<dbReference type="EMBL" id="BMAV01014444">
    <property type="protein sequence ID" value="GFY62873.1"/>
    <property type="molecule type" value="Genomic_DNA"/>
</dbReference>
<dbReference type="InterPro" id="IPR013162">
    <property type="entry name" value="CD80_C2-set"/>
</dbReference>
<sequence length="207" mass="23534">MTAGRKVELRCYSGGSSPPARMSWFLDSEPLSNHTDLLSIDGNRTTSILTFWPSRSDHKKYLRCRAENFLLSGSALEDGWYLNITYVPQVSLTIKSSTKQTHSALLEGDDVRFSCDVKANPPANEVGWLFEGRPLSSDDPELVMSYRNLLIRRVKRKHRGRYQCYANNAEGTGMSRVITLKAMYKVDLHINKIIDTQNYCTTNKVTF</sequence>
<dbReference type="Gene3D" id="2.60.40.10">
    <property type="entry name" value="Immunoglobulins"/>
    <property type="match status" value="2"/>
</dbReference>
<feature type="domain" description="Ig-like" evidence="4">
    <location>
        <begin position="88"/>
        <end position="179"/>
    </location>
</feature>
<evidence type="ECO:0000313" key="6">
    <source>
        <dbReference type="Proteomes" id="UP000886998"/>
    </source>
</evidence>
<evidence type="ECO:0000256" key="2">
    <source>
        <dbReference type="ARBA" id="ARBA00023136"/>
    </source>
</evidence>
<reference evidence="5" key="1">
    <citation type="submission" date="2020-08" db="EMBL/GenBank/DDBJ databases">
        <title>Multicomponent nature underlies the extraordinary mechanical properties of spider dragline silk.</title>
        <authorList>
            <person name="Kono N."/>
            <person name="Nakamura H."/>
            <person name="Mori M."/>
            <person name="Yoshida Y."/>
            <person name="Ohtoshi R."/>
            <person name="Malay A.D."/>
            <person name="Moran D.A.P."/>
            <person name="Tomita M."/>
            <person name="Numata K."/>
            <person name="Arakawa K."/>
        </authorList>
    </citation>
    <scope>NUCLEOTIDE SEQUENCE</scope>
</reference>
<dbReference type="PANTHER" id="PTHR23278:SF19">
    <property type="entry name" value="OBSCURIN"/>
    <property type="match status" value="1"/>
</dbReference>
<dbReference type="AlphaFoldDB" id="A0A8X6XZG5"/>
<keyword evidence="3" id="KW-1015">Disulfide bond</keyword>
<dbReference type="Proteomes" id="UP000886998">
    <property type="component" value="Unassembled WGS sequence"/>
</dbReference>
<dbReference type="GO" id="GO:0016020">
    <property type="term" value="C:membrane"/>
    <property type="evidence" value="ECO:0007669"/>
    <property type="project" value="UniProtKB-SubCell"/>
</dbReference>
<dbReference type="InterPro" id="IPR003599">
    <property type="entry name" value="Ig_sub"/>
</dbReference>
<dbReference type="SUPFAM" id="SSF48726">
    <property type="entry name" value="Immunoglobulin"/>
    <property type="match status" value="2"/>
</dbReference>
<keyword evidence="6" id="KW-1185">Reference proteome</keyword>
<evidence type="ECO:0000259" key="4">
    <source>
        <dbReference type="PROSITE" id="PS50835"/>
    </source>
</evidence>
<dbReference type="InterPro" id="IPR007110">
    <property type="entry name" value="Ig-like_dom"/>
</dbReference>
<proteinExistence type="predicted"/>
<dbReference type="InterPro" id="IPR003598">
    <property type="entry name" value="Ig_sub2"/>
</dbReference>
<dbReference type="SMART" id="SM00409">
    <property type="entry name" value="IG"/>
    <property type="match status" value="2"/>
</dbReference>
<feature type="domain" description="Ig-like" evidence="4">
    <location>
        <begin position="1"/>
        <end position="83"/>
    </location>
</feature>
<dbReference type="InterPro" id="IPR036179">
    <property type="entry name" value="Ig-like_dom_sf"/>
</dbReference>
<dbReference type="Pfam" id="PF08205">
    <property type="entry name" value="C2-set_2"/>
    <property type="match status" value="1"/>
</dbReference>
<protein>
    <recommendedName>
        <fullName evidence="4">Ig-like domain-containing protein</fullName>
    </recommendedName>
</protein>
<dbReference type="Pfam" id="PF13927">
    <property type="entry name" value="Ig_3"/>
    <property type="match status" value="1"/>
</dbReference>